<evidence type="ECO:0000256" key="1">
    <source>
        <dbReference type="SAM" id="MobiDB-lite"/>
    </source>
</evidence>
<accession>A0A8S1KML1</accession>
<protein>
    <submittedName>
        <fullName evidence="2">Uncharacterized protein</fullName>
    </submittedName>
</protein>
<dbReference type="Proteomes" id="UP000692954">
    <property type="component" value="Unassembled WGS sequence"/>
</dbReference>
<keyword evidence="3" id="KW-1185">Reference proteome</keyword>
<reference evidence="2" key="1">
    <citation type="submission" date="2021-01" db="EMBL/GenBank/DDBJ databases">
        <authorList>
            <consortium name="Genoscope - CEA"/>
            <person name="William W."/>
        </authorList>
    </citation>
    <scope>NUCLEOTIDE SEQUENCE</scope>
</reference>
<gene>
    <name evidence="2" type="ORF">PSON_ATCC_30995.1.T0090402</name>
</gene>
<feature type="compositionally biased region" description="Basic and acidic residues" evidence="1">
    <location>
        <begin position="48"/>
        <end position="61"/>
    </location>
</feature>
<organism evidence="2 3">
    <name type="scientific">Paramecium sonneborni</name>
    <dbReference type="NCBI Taxonomy" id="65129"/>
    <lineage>
        <taxon>Eukaryota</taxon>
        <taxon>Sar</taxon>
        <taxon>Alveolata</taxon>
        <taxon>Ciliophora</taxon>
        <taxon>Intramacronucleata</taxon>
        <taxon>Oligohymenophorea</taxon>
        <taxon>Peniculida</taxon>
        <taxon>Parameciidae</taxon>
        <taxon>Paramecium</taxon>
    </lineage>
</organism>
<evidence type="ECO:0000313" key="3">
    <source>
        <dbReference type="Proteomes" id="UP000692954"/>
    </source>
</evidence>
<name>A0A8S1KML1_9CILI</name>
<evidence type="ECO:0000313" key="2">
    <source>
        <dbReference type="EMBL" id="CAD8055751.1"/>
    </source>
</evidence>
<comment type="caution">
    <text evidence="2">The sequence shown here is derived from an EMBL/GenBank/DDBJ whole genome shotgun (WGS) entry which is preliminary data.</text>
</comment>
<dbReference type="EMBL" id="CAJJDN010000009">
    <property type="protein sequence ID" value="CAD8055751.1"/>
    <property type="molecule type" value="Genomic_DNA"/>
</dbReference>
<proteinExistence type="predicted"/>
<sequence length="74" mass="8653">MNSIYLQLMILVSRRYYQSSKLISMDQKFTLDKKVILKIPQKLIARRPYDPKQHKDIDKQGQKALSTNSAKVSN</sequence>
<feature type="compositionally biased region" description="Polar residues" evidence="1">
    <location>
        <begin position="63"/>
        <end position="74"/>
    </location>
</feature>
<feature type="region of interest" description="Disordered" evidence="1">
    <location>
        <begin position="48"/>
        <end position="74"/>
    </location>
</feature>
<dbReference type="AlphaFoldDB" id="A0A8S1KML1"/>